<evidence type="ECO:0000256" key="1">
    <source>
        <dbReference type="ARBA" id="ARBA00009986"/>
    </source>
</evidence>
<dbReference type="FunFam" id="3.40.605.10:FF:000007">
    <property type="entry name" value="NAD/NADP-dependent betaine aldehyde dehydrogenase"/>
    <property type="match status" value="1"/>
</dbReference>
<dbReference type="PANTHER" id="PTHR43353:SF5">
    <property type="entry name" value="SUCCINATE-SEMIALDEHYDE DEHYDROGENASE, MITOCHONDRIAL"/>
    <property type="match status" value="1"/>
</dbReference>
<name>A0A239AJE4_9ACTN</name>
<evidence type="ECO:0000313" key="6">
    <source>
        <dbReference type="EMBL" id="SNR95785.1"/>
    </source>
</evidence>
<dbReference type="PROSITE" id="PS00687">
    <property type="entry name" value="ALDEHYDE_DEHYDR_GLU"/>
    <property type="match status" value="1"/>
</dbReference>
<evidence type="ECO:0000259" key="5">
    <source>
        <dbReference type="Pfam" id="PF00171"/>
    </source>
</evidence>
<dbReference type="Gene3D" id="3.40.309.10">
    <property type="entry name" value="Aldehyde Dehydrogenase, Chain A, domain 2"/>
    <property type="match status" value="1"/>
</dbReference>
<dbReference type="InterPro" id="IPR016163">
    <property type="entry name" value="Ald_DH_C"/>
</dbReference>
<dbReference type="InterPro" id="IPR016161">
    <property type="entry name" value="Ald_DH/histidinol_DH"/>
</dbReference>
<organism evidence="6 7">
    <name type="scientific">Blastococcus mobilis</name>
    <dbReference type="NCBI Taxonomy" id="1938746"/>
    <lineage>
        <taxon>Bacteria</taxon>
        <taxon>Bacillati</taxon>
        <taxon>Actinomycetota</taxon>
        <taxon>Actinomycetes</taxon>
        <taxon>Geodermatophilales</taxon>
        <taxon>Geodermatophilaceae</taxon>
        <taxon>Blastococcus</taxon>
    </lineage>
</organism>
<reference evidence="6 7" key="1">
    <citation type="submission" date="2017-06" db="EMBL/GenBank/DDBJ databases">
        <authorList>
            <person name="Kim H.J."/>
            <person name="Triplett B.A."/>
        </authorList>
    </citation>
    <scope>NUCLEOTIDE SEQUENCE [LARGE SCALE GENOMIC DNA]</scope>
    <source>
        <strain evidence="6 7">DSM 44272</strain>
    </source>
</reference>
<dbReference type="EMBL" id="FZNO01000047">
    <property type="protein sequence ID" value="SNR95785.1"/>
    <property type="molecule type" value="Genomic_DNA"/>
</dbReference>
<dbReference type="GO" id="GO:0004777">
    <property type="term" value="F:succinate-semialdehyde dehydrogenase (NAD+) activity"/>
    <property type="evidence" value="ECO:0007669"/>
    <property type="project" value="TreeGrafter"/>
</dbReference>
<dbReference type="PANTHER" id="PTHR43353">
    <property type="entry name" value="SUCCINATE-SEMIALDEHYDE DEHYDROGENASE, MITOCHONDRIAL"/>
    <property type="match status" value="1"/>
</dbReference>
<dbReference type="SUPFAM" id="SSF53720">
    <property type="entry name" value="ALDH-like"/>
    <property type="match status" value="1"/>
</dbReference>
<keyword evidence="7" id="KW-1185">Reference proteome</keyword>
<dbReference type="InterPro" id="IPR050740">
    <property type="entry name" value="Aldehyde_DH_Superfamily"/>
</dbReference>
<gene>
    <name evidence="6" type="ORF">SAMN06272737_1474</name>
</gene>
<dbReference type="RefSeq" id="WP_089338963.1">
    <property type="nucleotide sequence ID" value="NZ_FZNO01000047.1"/>
</dbReference>
<keyword evidence="2 4" id="KW-0560">Oxidoreductase</keyword>
<protein>
    <submittedName>
        <fullName evidence="6">Acyl-CoA reductase</fullName>
    </submittedName>
</protein>
<dbReference type="InterPro" id="IPR029510">
    <property type="entry name" value="Ald_DH_CS_GLU"/>
</dbReference>
<dbReference type="InterPro" id="IPR015590">
    <property type="entry name" value="Aldehyde_DH_dom"/>
</dbReference>
<dbReference type="InterPro" id="IPR016160">
    <property type="entry name" value="Ald_DH_CS_CYS"/>
</dbReference>
<evidence type="ECO:0000256" key="3">
    <source>
        <dbReference type="PROSITE-ProRule" id="PRU10007"/>
    </source>
</evidence>
<comment type="similarity">
    <text evidence="1 4">Belongs to the aldehyde dehydrogenase family.</text>
</comment>
<dbReference type="Pfam" id="PF00171">
    <property type="entry name" value="Aldedh"/>
    <property type="match status" value="1"/>
</dbReference>
<dbReference type="Proteomes" id="UP000198403">
    <property type="component" value="Unassembled WGS sequence"/>
</dbReference>
<dbReference type="AlphaFoldDB" id="A0A239AJE4"/>
<dbReference type="Gene3D" id="3.40.605.10">
    <property type="entry name" value="Aldehyde Dehydrogenase, Chain A, domain 1"/>
    <property type="match status" value="1"/>
</dbReference>
<dbReference type="InterPro" id="IPR016162">
    <property type="entry name" value="Ald_DH_N"/>
</dbReference>
<dbReference type="PROSITE" id="PS00070">
    <property type="entry name" value="ALDEHYDE_DEHYDR_CYS"/>
    <property type="match status" value="1"/>
</dbReference>
<evidence type="ECO:0000256" key="2">
    <source>
        <dbReference type="ARBA" id="ARBA00023002"/>
    </source>
</evidence>
<dbReference type="OrthoDB" id="6882680at2"/>
<evidence type="ECO:0000313" key="7">
    <source>
        <dbReference type="Proteomes" id="UP000198403"/>
    </source>
</evidence>
<evidence type="ECO:0000256" key="4">
    <source>
        <dbReference type="RuleBase" id="RU003345"/>
    </source>
</evidence>
<feature type="domain" description="Aldehyde dehydrogenase" evidence="5">
    <location>
        <begin position="4"/>
        <end position="453"/>
    </location>
</feature>
<proteinExistence type="inferred from homology"/>
<accession>A0A239AJE4</accession>
<sequence>MRSAYEVFDPATREIVGHAPDASPADVDAVVRRADAARRHWGSLTSGDRRAALRACAAAVRQAEQRLGRILSLEQGKPLAEAVAEFQVGAGLLEYYAALEWDDVERLPDRQGRSIEIHHAPVGVVATITPWNFPISLLLVKLAPALLAGCAVVAKPSESTPLSTMALVELLADFLPADVVQCVTGRGKDVNVALSEHSGVRKLSFTGSTGVGTAIAAQAAATVKRLTLELGGNDPAIVLDDADVAVAAAGIVGSAFRNAGQVCMAVKRVYVPAALEPALVEAVAAAVQRHVLGHGVDPGTTMGPMHTEAQRAKVLDLVARAQRDGARVVSGGVPACGLPGWFLAPTVVSGAKPGMDLVDEEQFGNALPVVAYSDLESLVESLNTEAYGLGASVWSPDLDRARAVAGTLEVGTVWINQHTVVEPDAPFGGWKSSGLGRERGRWGLDEYLEPRTVNVRSHTVIR</sequence>
<feature type="active site" evidence="3">
    <location>
        <position position="229"/>
    </location>
</feature>
<dbReference type="GO" id="GO:0009450">
    <property type="term" value="P:gamma-aminobutyric acid catabolic process"/>
    <property type="evidence" value="ECO:0007669"/>
    <property type="project" value="TreeGrafter"/>
</dbReference>